<reference evidence="2" key="1">
    <citation type="submission" date="2023-03" db="EMBL/GenBank/DDBJ databases">
        <title>Massive genome expansion in bonnet fungi (Mycena s.s.) driven by repeated elements and novel gene families across ecological guilds.</title>
        <authorList>
            <consortium name="Lawrence Berkeley National Laboratory"/>
            <person name="Harder C.B."/>
            <person name="Miyauchi S."/>
            <person name="Viragh M."/>
            <person name="Kuo A."/>
            <person name="Thoen E."/>
            <person name="Andreopoulos B."/>
            <person name="Lu D."/>
            <person name="Skrede I."/>
            <person name="Drula E."/>
            <person name="Henrissat B."/>
            <person name="Morin E."/>
            <person name="Kohler A."/>
            <person name="Barry K."/>
            <person name="LaButti K."/>
            <person name="Morin E."/>
            <person name="Salamov A."/>
            <person name="Lipzen A."/>
            <person name="Mereny Z."/>
            <person name="Hegedus B."/>
            <person name="Baldrian P."/>
            <person name="Stursova M."/>
            <person name="Weitz H."/>
            <person name="Taylor A."/>
            <person name="Grigoriev I.V."/>
            <person name="Nagy L.G."/>
            <person name="Martin F."/>
            <person name="Kauserud H."/>
        </authorList>
    </citation>
    <scope>NUCLEOTIDE SEQUENCE</scope>
    <source>
        <strain evidence="2">CBHHK002</strain>
    </source>
</reference>
<name>A0AAD6Z5N4_9AGAR</name>
<feature type="transmembrane region" description="Helical" evidence="1">
    <location>
        <begin position="31"/>
        <end position="51"/>
    </location>
</feature>
<dbReference type="Proteomes" id="UP001218218">
    <property type="component" value="Unassembled WGS sequence"/>
</dbReference>
<gene>
    <name evidence="2" type="ORF">DFH08DRAFT_899702</name>
</gene>
<organism evidence="2 3">
    <name type="scientific">Mycena albidolilacea</name>
    <dbReference type="NCBI Taxonomy" id="1033008"/>
    <lineage>
        <taxon>Eukaryota</taxon>
        <taxon>Fungi</taxon>
        <taxon>Dikarya</taxon>
        <taxon>Basidiomycota</taxon>
        <taxon>Agaricomycotina</taxon>
        <taxon>Agaricomycetes</taxon>
        <taxon>Agaricomycetidae</taxon>
        <taxon>Agaricales</taxon>
        <taxon>Marasmiineae</taxon>
        <taxon>Mycenaceae</taxon>
        <taxon>Mycena</taxon>
    </lineage>
</organism>
<evidence type="ECO:0000313" key="3">
    <source>
        <dbReference type="Proteomes" id="UP001218218"/>
    </source>
</evidence>
<comment type="caution">
    <text evidence="2">The sequence shown here is derived from an EMBL/GenBank/DDBJ whole genome shotgun (WGS) entry which is preliminary data.</text>
</comment>
<protein>
    <submittedName>
        <fullName evidence="2">Uncharacterized protein</fullName>
    </submittedName>
</protein>
<keyword evidence="1" id="KW-0812">Transmembrane</keyword>
<evidence type="ECO:0000313" key="2">
    <source>
        <dbReference type="EMBL" id="KAJ7309147.1"/>
    </source>
</evidence>
<sequence>ATRDCDWARVTGTGTRQRKRKRDGFLFNSCYLHGTCVLSLPSLLPLIFLLLQLPRSKTRRGTSEDPGGTEDDWTRRRRACGWTHVHFSAVPSLYSGAPGGWSTWRRTHTVPRQPQRAPTSGAACRRVDVVTQLVRCGTGRRGRTYTYLDTDWNSITCYDL</sequence>
<keyword evidence="1" id="KW-0472">Membrane</keyword>
<keyword evidence="1" id="KW-1133">Transmembrane helix</keyword>
<keyword evidence="3" id="KW-1185">Reference proteome</keyword>
<accession>A0AAD6Z5N4</accession>
<evidence type="ECO:0000256" key="1">
    <source>
        <dbReference type="SAM" id="Phobius"/>
    </source>
</evidence>
<feature type="non-terminal residue" evidence="2">
    <location>
        <position position="160"/>
    </location>
</feature>
<dbReference type="AlphaFoldDB" id="A0AAD6Z5N4"/>
<dbReference type="EMBL" id="JARIHO010000083">
    <property type="protein sequence ID" value="KAJ7309147.1"/>
    <property type="molecule type" value="Genomic_DNA"/>
</dbReference>
<proteinExistence type="predicted"/>